<reference evidence="4 5" key="1">
    <citation type="submission" date="2021-04" db="EMBL/GenBank/DDBJ databases">
        <title>Draft genome sequence of Paenibacillus cisolokensis, LC2-13A.</title>
        <authorList>
            <person name="Uke A."/>
            <person name="Chhe C."/>
            <person name="Baramee S."/>
            <person name="Kosugi A."/>
        </authorList>
    </citation>
    <scope>NUCLEOTIDE SEQUENCE [LARGE SCALE GENOMIC DNA]</scope>
    <source>
        <strain evidence="4 5">LC2-13A</strain>
    </source>
</reference>
<comment type="function">
    <text evidence="2">Required for dimerization of active 70S ribosomes into 100S ribosomes in stationary phase; 100S ribosomes are translationally inactive and sometimes present during exponential growth.</text>
</comment>
<comment type="caution">
    <text evidence="4">The sequence shown here is derived from an EMBL/GenBank/DDBJ whole genome shotgun (WGS) entry which is preliminary data.</text>
</comment>
<dbReference type="InterPro" id="IPR003489">
    <property type="entry name" value="RHF/RaiA"/>
</dbReference>
<organism evidence="4 5">
    <name type="scientific">Paenibacillus cisolokensis</name>
    <dbReference type="NCBI Taxonomy" id="1658519"/>
    <lineage>
        <taxon>Bacteria</taxon>
        <taxon>Bacillati</taxon>
        <taxon>Bacillota</taxon>
        <taxon>Bacilli</taxon>
        <taxon>Bacillales</taxon>
        <taxon>Paenibacillaceae</taxon>
        <taxon>Paenibacillus</taxon>
    </lineage>
</organism>
<dbReference type="Pfam" id="PF16321">
    <property type="entry name" value="Ribosom_S30AE_C"/>
    <property type="match status" value="1"/>
</dbReference>
<dbReference type="Pfam" id="PF02482">
    <property type="entry name" value="Ribosomal_S30AE"/>
    <property type="match status" value="1"/>
</dbReference>
<dbReference type="RefSeq" id="WP_213527903.1">
    <property type="nucleotide sequence ID" value="NZ_BOVJ01000038.1"/>
</dbReference>
<dbReference type="PANTHER" id="PTHR33231">
    <property type="entry name" value="30S RIBOSOMAL PROTEIN"/>
    <property type="match status" value="1"/>
</dbReference>
<keyword evidence="1 2" id="KW-0810">Translation regulation</keyword>
<dbReference type="Gene3D" id="3.30.505.50">
    <property type="entry name" value="Sigma 54 modulation/S30EA ribosomal protein, C-terminal domain"/>
    <property type="match status" value="1"/>
</dbReference>
<proteinExistence type="inferred from homology"/>
<evidence type="ECO:0000313" key="4">
    <source>
        <dbReference type="EMBL" id="GIQ62579.1"/>
    </source>
</evidence>
<dbReference type="InterPro" id="IPR036567">
    <property type="entry name" value="RHF-like"/>
</dbReference>
<dbReference type="InterPro" id="IPR032528">
    <property type="entry name" value="Ribosom_S30AE_C"/>
</dbReference>
<accession>A0ABQ4N340</accession>
<name>A0ABQ4N340_9BACL</name>
<evidence type="ECO:0000256" key="1">
    <source>
        <dbReference type="ARBA" id="ARBA00022845"/>
    </source>
</evidence>
<comment type="subunit">
    <text evidence="2">Interacts with 100S ribosomes.</text>
</comment>
<dbReference type="NCBIfam" id="TIGR00741">
    <property type="entry name" value="yfiA"/>
    <property type="match status" value="1"/>
</dbReference>
<dbReference type="CDD" id="cd00552">
    <property type="entry name" value="RaiA"/>
    <property type="match status" value="1"/>
</dbReference>
<dbReference type="EMBL" id="BOVJ01000038">
    <property type="protein sequence ID" value="GIQ62579.1"/>
    <property type="molecule type" value="Genomic_DNA"/>
</dbReference>
<keyword evidence="5" id="KW-1185">Reference proteome</keyword>
<sequence>MIRFVFRGVKVEVTEELADYARRKLGRLNHYFDRPPDCMMTVKMRALKDGHRVEATVSFDGMMMRAEEKSGDMYTAIDKVQVKLERQVRRWRVSRFRGLRGPEAGGEGVGVYVSNDVKGRTDGNVGKARMERKPTAAMGGFKIVRNKRFAFKPMDVGEAVLRMNLLDHNFFVFRDLESDEVNVVYRRKDGNYGVISPRKST</sequence>
<dbReference type="SUPFAM" id="SSF69754">
    <property type="entry name" value="Ribosome binding protein Y (YfiA homologue)"/>
    <property type="match status" value="1"/>
</dbReference>
<dbReference type="InterPro" id="IPR038416">
    <property type="entry name" value="Ribosom_S30AE_C_sf"/>
</dbReference>
<dbReference type="HAMAP" id="MF_00839">
    <property type="entry name" value="HPF"/>
    <property type="match status" value="1"/>
</dbReference>
<protein>
    <recommendedName>
        <fullName evidence="2">Ribosome hibernation promoting factor</fullName>
        <shortName evidence="2">HPF</shortName>
    </recommendedName>
</protein>
<comment type="subcellular location">
    <subcellularLocation>
        <location evidence="2">Cytoplasm</location>
    </subcellularLocation>
</comment>
<evidence type="ECO:0000259" key="3">
    <source>
        <dbReference type="Pfam" id="PF16321"/>
    </source>
</evidence>
<evidence type="ECO:0000256" key="2">
    <source>
        <dbReference type="HAMAP-Rule" id="MF_00839"/>
    </source>
</evidence>
<keyword evidence="2" id="KW-0963">Cytoplasm</keyword>
<dbReference type="InterPro" id="IPR050574">
    <property type="entry name" value="HPF/YfiA_ribosome-assoc"/>
</dbReference>
<dbReference type="PANTHER" id="PTHR33231:SF1">
    <property type="entry name" value="30S RIBOSOMAL PROTEIN"/>
    <property type="match status" value="1"/>
</dbReference>
<dbReference type="Proteomes" id="UP000680304">
    <property type="component" value="Unassembled WGS sequence"/>
</dbReference>
<evidence type="ECO:0000313" key="5">
    <source>
        <dbReference type="Proteomes" id="UP000680304"/>
    </source>
</evidence>
<dbReference type="Gene3D" id="3.30.160.100">
    <property type="entry name" value="Ribosome hibernation promotion factor-like"/>
    <property type="match status" value="1"/>
</dbReference>
<dbReference type="InterPro" id="IPR034694">
    <property type="entry name" value="HPF_long/plastid"/>
</dbReference>
<gene>
    <name evidence="4" type="primary">yfiA</name>
    <name evidence="2" type="synonym">hpf</name>
    <name evidence="4" type="ORF">PACILC2_11470</name>
</gene>
<comment type="similarity">
    <text evidence="2">Belongs to the HPF/YfiA ribosome-associated protein family. Long HPF subfamily.</text>
</comment>
<feature type="domain" description="Sigma 54 modulation/S30EA ribosomal protein C-terminal" evidence="3">
    <location>
        <begin position="142"/>
        <end position="194"/>
    </location>
</feature>